<proteinExistence type="predicted"/>
<dbReference type="PROSITE" id="PS51257">
    <property type="entry name" value="PROKAR_LIPOPROTEIN"/>
    <property type="match status" value="1"/>
</dbReference>
<dbReference type="EMBL" id="AP014862">
    <property type="protein sequence ID" value="BAU76389.1"/>
    <property type="molecule type" value="Genomic_DNA"/>
</dbReference>
<evidence type="ECO:0000313" key="2">
    <source>
        <dbReference type="Proteomes" id="UP000218554"/>
    </source>
</evidence>
<dbReference type="eggNOG" id="COG3182">
    <property type="taxonomic scope" value="Bacteria"/>
</dbReference>
<sequence>MSLRQSMAGLHTWGGLLPSWLLFVILFGGSIACFDKELERWMRPALHEGGGEQTLSIDQVRDWLLAKAPDAHALWMRPPSEREPFWWAGYEPADESEFQRFALDPVTGQALPETLGGSFWFTLHYDLHAGMAGLYIVGIAGMFMLVALVSGIIIHRRIFKDFFTLRPDANGQRAWLDAHNLFGVVGLPFHLLIAYTGLAIFVVFYMPAGIQRAYDGNAEAFFHDVMGAYHREEAKRPAPPPMSLDRLVADAHSRWGGQETGWISVHHPADVSAVVDIRRYDRSGIVDFQWTLSYDAATGELLHEQKPYSPGYQSYAWLTNLHMAQFGGQIVRVLYLLLGLMGCAMVVGGLQVWLSKREARGGRGIGLVRALNGAVVGGLPIASLALLHGNRLIPDDVAARASAEAWTFVGAWVLVAAWAVLRRNSGKVTRDLLLVGALLALGLPLLNPLTAPAGSLPATLARGDWGLAGIDLALLGVGVICGLLAWRRAQPRAVKAPRVRRRLVEEGA</sequence>
<organism evidence="1 2">
    <name type="scientific">Metapseudomonas furukawaii</name>
    <name type="common">Pseudomonas furukawaii</name>
    <dbReference type="NCBI Taxonomy" id="1149133"/>
    <lineage>
        <taxon>Bacteria</taxon>
        <taxon>Pseudomonadati</taxon>
        <taxon>Pseudomonadota</taxon>
        <taxon>Gammaproteobacteria</taxon>
        <taxon>Pseudomonadales</taxon>
        <taxon>Pseudomonadaceae</taxon>
        <taxon>Metapseudomonas</taxon>
    </lineage>
</organism>
<dbReference type="Proteomes" id="UP000218554">
    <property type="component" value="Chromosome"/>
</dbReference>
<name>L8ML59_METFU</name>
<dbReference type="InterPro" id="IPR005625">
    <property type="entry name" value="PepSY-ass_TM"/>
</dbReference>
<dbReference type="RefSeq" id="WP_003449555.1">
    <property type="nucleotide sequence ID" value="NZ_AJMR01000076.1"/>
</dbReference>
<dbReference type="OrthoDB" id="9776609at2"/>
<gene>
    <name evidence="1" type="ORF">KF707C_47010</name>
</gene>
<reference evidence="2" key="1">
    <citation type="submission" date="2015-05" db="EMBL/GenBank/DDBJ databases">
        <title>Draft genome sequencing of a biphenyl-degrading bacterium, Pseudomonas balearica KF707 (=NBRC110670).</title>
        <authorList>
            <person name="Kimura N."/>
            <person name="Hirose J."/>
            <person name="Watanabe T."/>
            <person name="Suenaga H."/>
            <person name="Fujihara H."/>
            <person name="Noguchi M."/>
            <person name="Hashimoto M."/>
            <person name="Shimodaira J."/>
            <person name="Tsuchikane K."/>
            <person name="Hosoyama A."/>
            <person name="Yamazoe A."/>
            <person name="Fujita N."/>
            <person name="Furukawa K."/>
        </authorList>
    </citation>
    <scope>NUCLEOTIDE SEQUENCE [LARGE SCALE GENOMIC DNA]</scope>
    <source>
        <strain evidence="2">DSM 10086 / NBRC 110670 / KF707</strain>
    </source>
</reference>
<evidence type="ECO:0000313" key="1">
    <source>
        <dbReference type="EMBL" id="BAU76389.1"/>
    </source>
</evidence>
<dbReference type="Pfam" id="PF03929">
    <property type="entry name" value="PepSY_TM"/>
    <property type="match status" value="1"/>
</dbReference>
<accession>A0A143SWG4</accession>
<dbReference type="PANTHER" id="PTHR34219:SF4">
    <property type="entry name" value="PEPSY DOMAIN-CONTAINING PROTEIN"/>
    <property type="match status" value="1"/>
</dbReference>
<reference evidence="1 2" key="2">
    <citation type="journal article" date="2017" name="Int. J. Syst. Evol. Microbiol.">
        <title>Pseudomonas furukawaii sp. nov., a polychlorinated biphenyl-degrading bacterium isolated from biphenyl-contaminated soil in Japan.</title>
        <authorList>
            <person name="Kimura N."/>
            <person name="Watanabe T."/>
            <person name="Suenaga H."/>
            <person name="Fujihara H."/>
            <person name="Futagami T."/>
            <person name="Goto M."/>
            <person name="Hanada S."/>
            <person name="Hirose J."/>
        </authorList>
    </citation>
    <scope>NUCLEOTIDE SEQUENCE [LARGE SCALE GENOMIC DNA]</scope>
    <source>
        <strain evidence="2">DSM 10086 / NBRC 110670 / KF707</strain>
    </source>
</reference>
<dbReference type="PANTHER" id="PTHR34219">
    <property type="entry name" value="IRON-REGULATED INNER MEMBRANE PROTEIN-RELATED"/>
    <property type="match status" value="1"/>
</dbReference>
<keyword evidence="2" id="KW-1185">Reference proteome</keyword>
<accession>L8ML59</accession>
<dbReference type="KEGG" id="pfuw:KF707C_47010"/>
<protein>
    <submittedName>
        <fullName evidence="1">Iron-regulated membrane protein</fullName>
    </submittedName>
</protein>
<dbReference type="AlphaFoldDB" id="L8ML59"/>